<organism evidence="9 10">
    <name type="scientific">Haliscomenobacter hydrossis (strain ATCC 27775 / DSM 1100 / LMG 10767 / O)</name>
    <dbReference type="NCBI Taxonomy" id="760192"/>
    <lineage>
        <taxon>Bacteria</taxon>
        <taxon>Pseudomonadati</taxon>
        <taxon>Bacteroidota</taxon>
        <taxon>Saprospiria</taxon>
        <taxon>Saprospirales</taxon>
        <taxon>Haliscomenobacteraceae</taxon>
        <taxon>Haliscomenobacter</taxon>
    </lineage>
</organism>
<evidence type="ECO:0000256" key="7">
    <source>
        <dbReference type="SAM" id="Phobius"/>
    </source>
</evidence>
<dbReference type="Proteomes" id="UP000008461">
    <property type="component" value="Chromosome"/>
</dbReference>
<keyword evidence="6" id="KW-0411">Iron-sulfur</keyword>
<evidence type="ECO:0000259" key="8">
    <source>
        <dbReference type="PROSITE" id="PS51379"/>
    </source>
</evidence>
<gene>
    <name evidence="9" type="ordered locus">Halhy_0007</name>
</gene>
<feature type="transmembrane region" description="Helical" evidence="7">
    <location>
        <begin position="163"/>
        <end position="182"/>
    </location>
</feature>
<feature type="transmembrane region" description="Helical" evidence="7">
    <location>
        <begin position="41"/>
        <end position="59"/>
    </location>
</feature>
<keyword evidence="1" id="KW-0813">Transport</keyword>
<dbReference type="HOGENOM" id="CLU_032118_2_0_10"/>
<evidence type="ECO:0000256" key="2">
    <source>
        <dbReference type="ARBA" id="ARBA00022485"/>
    </source>
</evidence>
<dbReference type="KEGG" id="hhy:Halhy_0007"/>
<evidence type="ECO:0000313" key="10">
    <source>
        <dbReference type="Proteomes" id="UP000008461"/>
    </source>
</evidence>
<dbReference type="InterPro" id="IPR051684">
    <property type="entry name" value="Electron_Trans/Redox"/>
</dbReference>
<reference key="2">
    <citation type="submission" date="2011-04" db="EMBL/GenBank/DDBJ databases">
        <title>Complete sequence of chromosome of Haliscomenobacter hydrossis DSM 1100.</title>
        <authorList>
            <consortium name="US DOE Joint Genome Institute (JGI-PGF)"/>
            <person name="Lucas S."/>
            <person name="Han J."/>
            <person name="Lapidus A."/>
            <person name="Bruce D."/>
            <person name="Goodwin L."/>
            <person name="Pitluck S."/>
            <person name="Peters L."/>
            <person name="Kyrpides N."/>
            <person name="Mavromatis K."/>
            <person name="Ivanova N."/>
            <person name="Ovchinnikova G."/>
            <person name="Pagani I."/>
            <person name="Daligault H."/>
            <person name="Detter J.C."/>
            <person name="Han C."/>
            <person name="Land M."/>
            <person name="Hauser L."/>
            <person name="Markowitz V."/>
            <person name="Cheng J.-F."/>
            <person name="Hugenholtz P."/>
            <person name="Woyke T."/>
            <person name="Wu D."/>
            <person name="Verbarg S."/>
            <person name="Frueling A."/>
            <person name="Brambilla E."/>
            <person name="Klenk H.-P."/>
            <person name="Eisen J.A."/>
        </authorList>
    </citation>
    <scope>NUCLEOTIDE SEQUENCE</scope>
    <source>
        <strain>DSM 1100</strain>
    </source>
</reference>
<dbReference type="RefSeq" id="WP_013762485.1">
    <property type="nucleotide sequence ID" value="NC_015510.1"/>
</dbReference>
<dbReference type="STRING" id="760192.Halhy_0007"/>
<evidence type="ECO:0000256" key="5">
    <source>
        <dbReference type="ARBA" id="ARBA00023004"/>
    </source>
</evidence>
<dbReference type="PANTHER" id="PTHR30176:SF3">
    <property type="entry name" value="FERREDOXIN-TYPE PROTEIN NAPH"/>
    <property type="match status" value="1"/>
</dbReference>
<dbReference type="PROSITE" id="PS00198">
    <property type="entry name" value="4FE4S_FER_1"/>
    <property type="match status" value="1"/>
</dbReference>
<evidence type="ECO:0000256" key="3">
    <source>
        <dbReference type="ARBA" id="ARBA00022723"/>
    </source>
</evidence>
<feature type="transmembrane region" description="Helical" evidence="7">
    <location>
        <begin position="194"/>
        <end position="215"/>
    </location>
</feature>
<keyword evidence="10" id="KW-1185">Reference proteome</keyword>
<evidence type="ECO:0000313" key="9">
    <source>
        <dbReference type="EMBL" id="AEE47921.1"/>
    </source>
</evidence>
<keyword evidence="7" id="KW-0812">Transmembrane</keyword>
<dbReference type="SUPFAM" id="SSF54862">
    <property type="entry name" value="4Fe-4S ferredoxins"/>
    <property type="match status" value="1"/>
</dbReference>
<feature type="transmembrane region" description="Helical" evidence="7">
    <location>
        <begin position="88"/>
        <end position="109"/>
    </location>
</feature>
<dbReference type="PANTHER" id="PTHR30176">
    <property type="entry name" value="FERREDOXIN-TYPE PROTEIN NAPH"/>
    <property type="match status" value="1"/>
</dbReference>
<dbReference type="GO" id="GO:0051539">
    <property type="term" value="F:4 iron, 4 sulfur cluster binding"/>
    <property type="evidence" value="ECO:0007669"/>
    <property type="project" value="UniProtKB-KW"/>
</dbReference>
<name>F4KRD1_HALH1</name>
<keyword evidence="4" id="KW-0249">Electron transport</keyword>
<dbReference type="eggNOG" id="COG0348">
    <property type="taxonomic scope" value="Bacteria"/>
</dbReference>
<dbReference type="InterPro" id="IPR013783">
    <property type="entry name" value="Ig-like_fold"/>
</dbReference>
<keyword evidence="7" id="KW-0472">Membrane</keyword>
<evidence type="ECO:0000256" key="4">
    <source>
        <dbReference type="ARBA" id="ARBA00022982"/>
    </source>
</evidence>
<evidence type="ECO:0000256" key="1">
    <source>
        <dbReference type="ARBA" id="ARBA00022448"/>
    </source>
</evidence>
<dbReference type="GO" id="GO:0005886">
    <property type="term" value="C:plasma membrane"/>
    <property type="evidence" value="ECO:0007669"/>
    <property type="project" value="TreeGrafter"/>
</dbReference>
<feature type="domain" description="4Fe-4S ferredoxin-type" evidence="8">
    <location>
        <begin position="298"/>
        <end position="326"/>
    </location>
</feature>
<dbReference type="InterPro" id="IPR017896">
    <property type="entry name" value="4Fe4S_Fe-S-bd"/>
</dbReference>
<dbReference type="Pfam" id="PF12801">
    <property type="entry name" value="Fer4_5"/>
    <property type="match status" value="1"/>
</dbReference>
<keyword evidence="2" id="KW-0004">4Fe-4S</keyword>
<keyword evidence="7" id="KW-1133">Transmembrane helix</keyword>
<dbReference type="AlphaFoldDB" id="F4KRD1"/>
<dbReference type="GO" id="GO:0046872">
    <property type="term" value="F:metal ion binding"/>
    <property type="evidence" value="ECO:0007669"/>
    <property type="project" value="UniProtKB-KW"/>
</dbReference>
<keyword evidence="3" id="KW-0479">Metal-binding</keyword>
<dbReference type="InterPro" id="IPR017900">
    <property type="entry name" value="4Fe4S_Fe_S_CS"/>
</dbReference>
<dbReference type="PROSITE" id="PS51379">
    <property type="entry name" value="4FE4S_FER_2"/>
    <property type="match status" value="1"/>
</dbReference>
<sequence length="506" mass="57415">MREITPFEDSEEYRDHIATVDDRGKRIWVYPKKPKGKFTSARTYLSCAFLIFLFGAPFVKINGEPMLLFDILKRHFIIFGVNFAPQDFHLFVLAMLTFVVFIILFTVIYGRLFCGWVCPQTVFMEMVFRKIEYWIEGDANAQRRLNNAPWTNEKILKKGAKQAIFFAISVLIANTFLAYIIGLDEVLKIASEPVSQNLAGFIALMVFSFAFFFVFSWMREQICIAICPYGRLQGVLLDKSSIVVHYDHVRGEPRGKIKRDAPKPESPLTSIQSSVRQSEQAVALEMVEALPNAANPIEAVQKSLGDCIDCKLCIHVCPTGIDIRNGTQLECVNCTACIDACDEVMDKVQRPRGLIRYASATSIETKTQKIFTTRVKAYTVVLALMVILNIVLLSTRSEVEVLLLRTPGMLYQKVGTTHISNLYNYEIINKTRDTFPVEFRLVNPSGRVKLIGKTPFTKASDITKGAMFVEIERKKLTGRKTRIEVDIYSNGKKLDRVKTNFLGPMN</sequence>
<protein>
    <submittedName>
        <fullName evidence="9">Cytochrome c oxidase accessory protein CcoG</fullName>
    </submittedName>
</protein>
<reference evidence="9 10" key="1">
    <citation type="journal article" date="2011" name="Stand. Genomic Sci.">
        <title>Complete genome sequence of Haliscomenobacter hydrossis type strain (O).</title>
        <authorList>
            <consortium name="US DOE Joint Genome Institute (JGI-PGF)"/>
            <person name="Daligault H."/>
            <person name="Lapidus A."/>
            <person name="Zeytun A."/>
            <person name="Nolan M."/>
            <person name="Lucas S."/>
            <person name="Del Rio T.G."/>
            <person name="Tice H."/>
            <person name="Cheng J.F."/>
            <person name="Tapia R."/>
            <person name="Han C."/>
            <person name="Goodwin L."/>
            <person name="Pitluck S."/>
            <person name="Liolios K."/>
            <person name="Pagani I."/>
            <person name="Ivanova N."/>
            <person name="Huntemann M."/>
            <person name="Mavromatis K."/>
            <person name="Mikhailova N."/>
            <person name="Pati A."/>
            <person name="Chen A."/>
            <person name="Palaniappan K."/>
            <person name="Land M."/>
            <person name="Hauser L."/>
            <person name="Brambilla E.M."/>
            <person name="Rohde M."/>
            <person name="Verbarg S."/>
            <person name="Goker M."/>
            <person name="Bristow J."/>
            <person name="Eisen J.A."/>
            <person name="Markowitz V."/>
            <person name="Hugenholtz P."/>
            <person name="Kyrpides N.C."/>
            <person name="Klenk H.P."/>
            <person name="Woyke T."/>
        </authorList>
    </citation>
    <scope>NUCLEOTIDE SEQUENCE [LARGE SCALE GENOMIC DNA]</scope>
    <source>
        <strain evidence="10">ATCC 27775 / DSM 1100 / LMG 10767 / O</strain>
    </source>
</reference>
<dbReference type="InterPro" id="IPR032879">
    <property type="entry name" value="FixG_C"/>
</dbReference>
<dbReference type="OrthoDB" id="9811700at2"/>
<dbReference type="EMBL" id="CP002691">
    <property type="protein sequence ID" value="AEE47921.1"/>
    <property type="molecule type" value="Genomic_DNA"/>
</dbReference>
<evidence type="ECO:0000256" key="6">
    <source>
        <dbReference type="ARBA" id="ARBA00023014"/>
    </source>
</evidence>
<feature type="transmembrane region" description="Helical" evidence="7">
    <location>
        <begin position="375"/>
        <end position="395"/>
    </location>
</feature>
<accession>F4KRD1</accession>
<dbReference type="Pfam" id="PF11614">
    <property type="entry name" value="FixG_C"/>
    <property type="match status" value="1"/>
</dbReference>
<keyword evidence="5" id="KW-0408">Iron</keyword>
<dbReference type="Pfam" id="PF13746">
    <property type="entry name" value="Fer4_18"/>
    <property type="match status" value="2"/>
</dbReference>
<proteinExistence type="predicted"/>
<dbReference type="Gene3D" id="2.60.40.10">
    <property type="entry name" value="Immunoglobulins"/>
    <property type="match status" value="1"/>
</dbReference>